<evidence type="ECO:0000313" key="21">
    <source>
        <dbReference type="EMBL" id="QCK88726.1"/>
    </source>
</evidence>
<dbReference type="InterPro" id="IPR045187">
    <property type="entry name" value="CcO_II"/>
</dbReference>
<evidence type="ECO:0000256" key="15">
    <source>
        <dbReference type="RuleBase" id="RU000456"/>
    </source>
</evidence>
<keyword evidence="9 15" id="KW-0249">Electron transport</keyword>
<keyword evidence="12 17" id="KW-0472">Membrane</keyword>
<dbReference type="PROSITE" id="PS50999">
    <property type="entry name" value="COX2_TM"/>
    <property type="match status" value="1"/>
</dbReference>
<dbReference type="InterPro" id="IPR008972">
    <property type="entry name" value="Cupredoxin"/>
</dbReference>
<organism evidence="21 22">
    <name type="scientific">Phreatobacter aquaticus</name>
    <dbReference type="NCBI Taxonomy" id="2570229"/>
    <lineage>
        <taxon>Bacteria</taxon>
        <taxon>Pseudomonadati</taxon>
        <taxon>Pseudomonadota</taxon>
        <taxon>Alphaproteobacteria</taxon>
        <taxon>Hyphomicrobiales</taxon>
        <taxon>Phreatobacteraceae</taxon>
        <taxon>Phreatobacter</taxon>
    </lineage>
</organism>
<keyword evidence="4 15" id="KW-0813">Transport</keyword>
<feature type="signal peptide" evidence="18">
    <location>
        <begin position="1"/>
        <end position="17"/>
    </location>
</feature>
<dbReference type="InterPro" id="IPR011759">
    <property type="entry name" value="Cyt_c_oxidase_su2_TM_dom"/>
</dbReference>
<evidence type="ECO:0000256" key="17">
    <source>
        <dbReference type="SAM" id="Phobius"/>
    </source>
</evidence>
<evidence type="ECO:0000256" key="4">
    <source>
        <dbReference type="ARBA" id="ARBA00022448"/>
    </source>
</evidence>
<evidence type="ECO:0000256" key="7">
    <source>
        <dbReference type="ARBA" id="ARBA00022723"/>
    </source>
</evidence>
<dbReference type="GO" id="GO:0042773">
    <property type="term" value="P:ATP synthesis coupled electron transport"/>
    <property type="evidence" value="ECO:0007669"/>
    <property type="project" value="TreeGrafter"/>
</dbReference>
<dbReference type="Proteomes" id="UP000298588">
    <property type="component" value="Chromosome"/>
</dbReference>
<keyword evidence="21" id="KW-0560">Oxidoreductase</keyword>
<evidence type="ECO:0000256" key="14">
    <source>
        <dbReference type="ARBA" id="ARBA00047816"/>
    </source>
</evidence>
<dbReference type="Gene3D" id="2.60.40.420">
    <property type="entry name" value="Cupredoxins - blue copper proteins"/>
    <property type="match status" value="1"/>
</dbReference>
<keyword evidence="6 15" id="KW-0812">Transmembrane</keyword>
<evidence type="ECO:0000256" key="18">
    <source>
        <dbReference type="SAM" id="SignalP"/>
    </source>
</evidence>
<dbReference type="GO" id="GO:0016491">
    <property type="term" value="F:oxidoreductase activity"/>
    <property type="evidence" value="ECO:0007669"/>
    <property type="project" value="UniProtKB-KW"/>
</dbReference>
<comment type="subcellular location">
    <subcellularLocation>
        <location evidence="15">Cell membrane</location>
        <topology evidence="15">Multi-pass membrane protein</topology>
    </subcellularLocation>
    <subcellularLocation>
        <location evidence="2">Membrane</location>
        <topology evidence="2">Multi-pass membrane protein</topology>
    </subcellularLocation>
</comment>
<keyword evidence="7 16" id="KW-0479">Metal-binding</keyword>
<keyword evidence="8" id="KW-1278">Translocase</keyword>
<dbReference type="Gene3D" id="1.10.287.90">
    <property type="match status" value="1"/>
</dbReference>
<evidence type="ECO:0000256" key="11">
    <source>
        <dbReference type="ARBA" id="ARBA00023008"/>
    </source>
</evidence>
<dbReference type="AlphaFoldDB" id="A0A4D7QTA5"/>
<dbReference type="InterPro" id="IPR014222">
    <property type="entry name" value="Cyt_c_oxidase_su2"/>
</dbReference>
<dbReference type="PRINTS" id="PR01166">
    <property type="entry name" value="CYCOXIDASEII"/>
</dbReference>
<name>A0A4D7QTA5_9HYPH</name>
<comment type="catalytic activity">
    <reaction evidence="14 16">
        <text>4 Fe(II)-[cytochrome c] + O2 + 8 H(+)(in) = 4 Fe(III)-[cytochrome c] + 2 H2O + 4 H(+)(out)</text>
        <dbReference type="Rhea" id="RHEA:11436"/>
        <dbReference type="Rhea" id="RHEA-COMP:10350"/>
        <dbReference type="Rhea" id="RHEA-COMP:14399"/>
        <dbReference type="ChEBI" id="CHEBI:15377"/>
        <dbReference type="ChEBI" id="CHEBI:15378"/>
        <dbReference type="ChEBI" id="CHEBI:15379"/>
        <dbReference type="ChEBI" id="CHEBI:29033"/>
        <dbReference type="ChEBI" id="CHEBI:29034"/>
        <dbReference type="EC" id="7.1.1.9"/>
    </reaction>
</comment>
<dbReference type="PANTHER" id="PTHR22888">
    <property type="entry name" value="CYTOCHROME C OXIDASE, SUBUNIT II"/>
    <property type="match status" value="1"/>
</dbReference>
<dbReference type="PANTHER" id="PTHR22888:SF9">
    <property type="entry name" value="CYTOCHROME C OXIDASE SUBUNIT 2"/>
    <property type="match status" value="1"/>
</dbReference>
<dbReference type="GO" id="GO:0004129">
    <property type="term" value="F:cytochrome-c oxidase activity"/>
    <property type="evidence" value="ECO:0007669"/>
    <property type="project" value="UniProtKB-EC"/>
</dbReference>
<evidence type="ECO:0000256" key="3">
    <source>
        <dbReference type="ARBA" id="ARBA00007866"/>
    </source>
</evidence>
<feature type="chain" id="PRO_5020564173" description="Cytochrome c oxidase subunit 2" evidence="18">
    <location>
        <begin position="18"/>
        <end position="289"/>
    </location>
</feature>
<dbReference type="KEGG" id="paqt:E8L99_09660"/>
<dbReference type="Pfam" id="PF00116">
    <property type="entry name" value="COX2"/>
    <property type="match status" value="1"/>
</dbReference>
<keyword evidence="18" id="KW-0732">Signal</keyword>
<evidence type="ECO:0000259" key="20">
    <source>
        <dbReference type="PROSITE" id="PS50999"/>
    </source>
</evidence>
<feature type="domain" description="Cytochrome oxidase subunit II transmembrane region profile" evidence="20">
    <location>
        <begin position="25"/>
        <end position="121"/>
    </location>
</feature>
<evidence type="ECO:0000256" key="12">
    <source>
        <dbReference type="ARBA" id="ARBA00023136"/>
    </source>
</evidence>
<protein>
    <recommendedName>
        <fullName evidence="16">Cytochrome c oxidase subunit 2</fullName>
        <ecNumber evidence="16">7.1.1.9</ecNumber>
    </recommendedName>
</protein>
<keyword evidence="5 15" id="KW-0679">Respiratory chain</keyword>
<evidence type="ECO:0000256" key="6">
    <source>
        <dbReference type="ARBA" id="ARBA00022692"/>
    </source>
</evidence>
<dbReference type="PROSITE" id="PS00078">
    <property type="entry name" value="COX2"/>
    <property type="match status" value="1"/>
</dbReference>
<dbReference type="InterPro" id="IPR036257">
    <property type="entry name" value="Cyt_c_oxidase_su2_TM_sf"/>
</dbReference>
<keyword evidence="22" id="KW-1185">Reference proteome</keyword>
<dbReference type="FunFam" id="2.60.40.420:FF:000001">
    <property type="entry name" value="Cytochrome c oxidase subunit 2"/>
    <property type="match status" value="1"/>
</dbReference>
<dbReference type="GO" id="GO:0005886">
    <property type="term" value="C:plasma membrane"/>
    <property type="evidence" value="ECO:0007669"/>
    <property type="project" value="UniProtKB-SubCell"/>
</dbReference>
<comment type="similarity">
    <text evidence="3 15">Belongs to the cytochrome c oxidase subunit 2 family.</text>
</comment>
<evidence type="ECO:0000256" key="2">
    <source>
        <dbReference type="ARBA" id="ARBA00004141"/>
    </source>
</evidence>
<dbReference type="NCBIfam" id="TIGR02866">
    <property type="entry name" value="CoxB"/>
    <property type="match status" value="1"/>
</dbReference>
<comment type="function">
    <text evidence="13 16">Subunits I and II form the functional core of the enzyme complex. Electrons originating in cytochrome c are transferred via heme a and Cu(A) to the binuclear center formed by heme a3 and Cu(B).</text>
</comment>
<gene>
    <name evidence="21" type="primary">coxB</name>
    <name evidence="21" type="ORF">E8L99_09660</name>
</gene>
<dbReference type="OrthoDB" id="9781261at2"/>
<dbReference type="Pfam" id="PF02790">
    <property type="entry name" value="COX2_TM"/>
    <property type="match status" value="1"/>
</dbReference>
<proteinExistence type="inferred from homology"/>
<evidence type="ECO:0000256" key="16">
    <source>
        <dbReference type="RuleBase" id="RU004024"/>
    </source>
</evidence>
<dbReference type="InterPro" id="IPR001505">
    <property type="entry name" value="Copper_CuA"/>
</dbReference>
<evidence type="ECO:0000256" key="8">
    <source>
        <dbReference type="ARBA" id="ARBA00022967"/>
    </source>
</evidence>
<evidence type="ECO:0000256" key="10">
    <source>
        <dbReference type="ARBA" id="ARBA00022989"/>
    </source>
</evidence>
<evidence type="ECO:0000313" key="22">
    <source>
        <dbReference type="Proteomes" id="UP000298588"/>
    </source>
</evidence>
<comment type="cofactor">
    <cofactor evidence="16">
        <name>Cu cation</name>
        <dbReference type="ChEBI" id="CHEBI:23378"/>
    </cofactor>
    <text evidence="16">Binds a copper A center.</text>
</comment>
<dbReference type="EMBL" id="CP039865">
    <property type="protein sequence ID" value="QCK88726.1"/>
    <property type="molecule type" value="Genomic_DNA"/>
</dbReference>
<evidence type="ECO:0000256" key="1">
    <source>
        <dbReference type="ARBA" id="ARBA00001971"/>
    </source>
</evidence>
<dbReference type="EC" id="7.1.1.9" evidence="16"/>
<feature type="transmembrane region" description="Helical" evidence="17">
    <location>
        <begin position="51"/>
        <end position="72"/>
    </location>
</feature>
<keyword evidence="11 16" id="KW-0186">Copper</keyword>
<evidence type="ECO:0000256" key="5">
    <source>
        <dbReference type="ARBA" id="ARBA00022660"/>
    </source>
</evidence>
<evidence type="ECO:0000259" key="19">
    <source>
        <dbReference type="PROSITE" id="PS50857"/>
    </source>
</evidence>
<feature type="transmembrane region" description="Helical" evidence="17">
    <location>
        <begin position="93"/>
        <end position="115"/>
    </location>
</feature>
<sequence length="289" mass="31477">MLLGALAVLAAFEPALAQQGQAPGQPVPGGISFQPPATAVAEFLQWFHNGFLLPIITVICIFVAGLLCYALWAFSEKRNPEPSTTTHHVGLEVAWTVLPVFILIIIAIPSFRLLYQQLNIPRADITIKAIGSTWKWSYEYPDHGNFSFVSSMQTDQERAERIAKGTPAGEVPRLLAVDNEVVVPVGKVVRVQVTASDVIHAFAVPSFGVKIDAVPGRLNETWFRATREGLYYGQCSELCGKDHAFMPIAVRVVSDQAFAAWVEDAKKRFASTAPATTFAAATIELPSAR</sequence>
<comment type="cofactor">
    <cofactor evidence="1">
        <name>heme</name>
        <dbReference type="ChEBI" id="CHEBI:30413"/>
    </cofactor>
</comment>
<keyword evidence="10 17" id="KW-1133">Transmembrane helix</keyword>
<evidence type="ECO:0000256" key="13">
    <source>
        <dbReference type="ARBA" id="ARBA00024688"/>
    </source>
</evidence>
<dbReference type="SUPFAM" id="SSF81464">
    <property type="entry name" value="Cytochrome c oxidase subunit II-like, transmembrane region"/>
    <property type="match status" value="1"/>
</dbReference>
<dbReference type="GO" id="GO:0005507">
    <property type="term" value="F:copper ion binding"/>
    <property type="evidence" value="ECO:0007669"/>
    <property type="project" value="InterPro"/>
</dbReference>
<feature type="domain" description="Cytochrome oxidase subunit II copper A binding" evidence="19">
    <location>
        <begin position="122"/>
        <end position="264"/>
    </location>
</feature>
<accession>A0A4D7QTA5</accession>
<dbReference type="PROSITE" id="PS50857">
    <property type="entry name" value="COX2_CUA"/>
    <property type="match status" value="1"/>
</dbReference>
<dbReference type="SUPFAM" id="SSF49503">
    <property type="entry name" value="Cupredoxins"/>
    <property type="match status" value="1"/>
</dbReference>
<dbReference type="InterPro" id="IPR002429">
    <property type="entry name" value="CcO_II-like_C"/>
</dbReference>
<evidence type="ECO:0000256" key="9">
    <source>
        <dbReference type="ARBA" id="ARBA00022982"/>
    </source>
</evidence>
<reference evidence="21 22" key="1">
    <citation type="submission" date="2019-04" db="EMBL/GenBank/DDBJ databases">
        <title>Phreatobacter aquaticus sp. nov.</title>
        <authorList>
            <person name="Choi A."/>
            <person name="Baek K."/>
        </authorList>
    </citation>
    <scope>NUCLEOTIDE SEQUENCE [LARGE SCALE GENOMIC DNA]</scope>
    <source>
        <strain evidence="21 22">NMCR1094</strain>
    </source>
</reference>